<sequence>MSAMKYTLSLLCLLMLTLGCYSSSGPDLISVQGNVVYQGAPVKEGVVKFIPAQGVKAPARTVPVVDGNYELDGRFGLMLGTYNVKIEGYEGEDVPLSDPTQKVTTRRKILPAKYR</sequence>
<dbReference type="AlphaFoldDB" id="A0A7V8V2X4"/>
<feature type="signal peptide" evidence="1">
    <location>
        <begin position="1"/>
        <end position="22"/>
    </location>
</feature>
<protein>
    <recommendedName>
        <fullName evidence="4">Carboxypeptidase regulatory-like domain-containing protein</fullName>
    </recommendedName>
</protein>
<comment type="caution">
    <text evidence="2">The sequence shown here is derived from an EMBL/GenBank/DDBJ whole genome shotgun (WGS) entry which is preliminary data.</text>
</comment>
<evidence type="ECO:0000313" key="3">
    <source>
        <dbReference type="Proteomes" id="UP000551616"/>
    </source>
</evidence>
<dbReference type="Proteomes" id="UP000551616">
    <property type="component" value="Unassembled WGS sequence"/>
</dbReference>
<evidence type="ECO:0000256" key="1">
    <source>
        <dbReference type="SAM" id="SignalP"/>
    </source>
</evidence>
<reference evidence="2 3" key="1">
    <citation type="submission" date="2020-05" db="EMBL/GenBank/DDBJ databases">
        <title>Bremerella alba sp. nov., a novel planctomycete isolated from the surface of the macroalga Fucus spiralis.</title>
        <authorList>
            <person name="Godinho O."/>
            <person name="Botelho R."/>
            <person name="Albuquerque L."/>
            <person name="Wiegand S."/>
            <person name="Da Costa M.S."/>
            <person name="Lobo-Da-Cunha A."/>
            <person name="Jogler C."/>
            <person name="Lage O.M."/>
        </authorList>
    </citation>
    <scope>NUCLEOTIDE SEQUENCE [LARGE SCALE GENOMIC DNA]</scope>
    <source>
        <strain evidence="2 3">FF15</strain>
    </source>
</reference>
<dbReference type="PROSITE" id="PS51257">
    <property type="entry name" value="PROKAR_LIPOPROTEIN"/>
    <property type="match status" value="1"/>
</dbReference>
<feature type="chain" id="PRO_5030711819" description="Carboxypeptidase regulatory-like domain-containing protein" evidence="1">
    <location>
        <begin position="23"/>
        <end position="115"/>
    </location>
</feature>
<organism evidence="2 3">
    <name type="scientific">Bremerella alba</name>
    <dbReference type="NCBI Taxonomy" id="980252"/>
    <lineage>
        <taxon>Bacteria</taxon>
        <taxon>Pseudomonadati</taxon>
        <taxon>Planctomycetota</taxon>
        <taxon>Planctomycetia</taxon>
        <taxon>Pirellulales</taxon>
        <taxon>Pirellulaceae</taxon>
        <taxon>Bremerella</taxon>
    </lineage>
</organism>
<keyword evidence="3" id="KW-1185">Reference proteome</keyword>
<name>A0A7V8V2X4_9BACT</name>
<proteinExistence type="predicted"/>
<evidence type="ECO:0008006" key="4">
    <source>
        <dbReference type="Google" id="ProtNLM"/>
    </source>
</evidence>
<accession>A0A7V8V2X4</accession>
<dbReference type="EMBL" id="JABRWO010000002">
    <property type="protein sequence ID" value="MBA2113816.1"/>
    <property type="molecule type" value="Genomic_DNA"/>
</dbReference>
<gene>
    <name evidence="2" type="ORF">HOV93_09690</name>
</gene>
<keyword evidence="1" id="KW-0732">Signal</keyword>
<evidence type="ECO:0000313" key="2">
    <source>
        <dbReference type="EMBL" id="MBA2113816.1"/>
    </source>
</evidence>